<comment type="caution">
    <text evidence="2">The sequence shown here is derived from an EMBL/GenBank/DDBJ whole genome shotgun (WGS) entry which is preliminary data.</text>
</comment>
<protein>
    <submittedName>
        <fullName evidence="2">Uncharacterized protein</fullName>
    </submittedName>
</protein>
<organism evidence="2 3">
    <name type="scientific">Microbispora siamensis</name>
    <dbReference type="NCBI Taxonomy" id="564413"/>
    <lineage>
        <taxon>Bacteria</taxon>
        <taxon>Bacillati</taxon>
        <taxon>Actinomycetota</taxon>
        <taxon>Actinomycetes</taxon>
        <taxon>Streptosporangiales</taxon>
        <taxon>Streptosporangiaceae</taxon>
        <taxon>Microbispora</taxon>
    </lineage>
</organism>
<evidence type="ECO:0000313" key="3">
    <source>
        <dbReference type="Proteomes" id="UP000660454"/>
    </source>
</evidence>
<evidence type="ECO:0000256" key="1">
    <source>
        <dbReference type="SAM" id="MobiDB-lite"/>
    </source>
</evidence>
<reference evidence="2 3" key="1">
    <citation type="submission" date="2021-01" db="EMBL/GenBank/DDBJ databases">
        <title>Whole genome shotgun sequence of Microbispora siamensis NBRC 104113.</title>
        <authorList>
            <person name="Komaki H."/>
            <person name="Tamura T."/>
        </authorList>
    </citation>
    <scope>NUCLEOTIDE SEQUENCE [LARGE SCALE GENOMIC DNA]</scope>
    <source>
        <strain evidence="2 3">NBRC 104113</strain>
    </source>
</reference>
<sequence length="80" mass="8342">MDDTEVEQAAIAARPVSVWDAAQRRNGTVRAHAGVAEPPRLNAQDAGSLRAGGGLHPTSRCVIEAGGRNSPTPDVRNSDL</sequence>
<accession>A0ABQ4GNI2</accession>
<dbReference type="RefSeq" id="WP_204049530.1">
    <property type="nucleotide sequence ID" value="NZ_BOOF01000019.1"/>
</dbReference>
<evidence type="ECO:0000313" key="2">
    <source>
        <dbReference type="EMBL" id="GIH62943.1"/>
    </source>
</evidence>
<feature type="region of interest" description="Disordered" evidence="1">
    <location>
        <begin position="29"/>
        <end position="80"/>
    </location>
</feature>
<proteinExistence type="predicted"/>
<dbReference type="EMBL" id="BOOF01000019">
    <property type="protein sequence ID" value="GIH62943.1"/>
    <property type="molecule type" value="Genomic_DNA"/>
</dbReference>
<dbReference type="Proteomes" id="UP000660454">
    <property type="component" value="Unassembled WGS sequence"/>
</dbReference>
<gene>
    <name evidence="2" type="ORF">Msi02_37600</name>
</gene>
<keyword evidence="3" id="KW-1185">Reference proteome</keyword>
<name>A0ABQ4GNI2_9ACTN</name>